<accession>A0A410P2M6</accession>
<dbReference type="Proteomes" id="UP000287243">
    <property type="component" value="Chromosome"/>
</dbReference>
<proteinExistence type="predicted"/>
<dbReference type="EMBL" id="CP019384">
    <property type="protein sequence ID" value="QAT16342.1"/>
    <property type="molecule type" value="Genomic_DNA"/>
</dbReference>
<keyword evidence="2" id="KW-1185">Reference proteome</keyword>
<protein>
    <submittedName>
        <fullName evidence="1">Uncharacterized protein</fullName>
    </submittedName>
</protein>
<organism evidence="1 2">
    <name type="scientific">Velamenicoccus archaeovorus</name>
    <dbReference type="NCBI Taxonomy" id="1930593"/>
    <lineage>
        <taxon>Bacteria</taxon>
        <taxon>Pseudomonadati</taxon>
        <taxon>Candidatus Omnitrophota</taxon>
        <taxon>Candidatus Velamenicoccus</taxon>
    </lineage>
</organism>
<sequence>MIAGTRHGLVVSKLFDASTEGGLAQSITLSLSKYKPPRLTMRQRTTGGRVNILFWFPAFGLSQSRQVARPAMKPTSALWFSPGR</sequence>
<name>A0A410P2M6_VELA1</name>
<evidence type="ECO:0000313" key="1">
    <source>
        <dbReference type="EMBL" id="QAT16342.1"/>
    </source>
</evidence>
<dbReference type="KEGG" id="vai:BU251_00615"/>
<gene>
    <name evidence="1" type="ORF">BU251_00615</name>
</gene>
<reference evidence="1 2" key="1">
    <citation type="submission" date="2017-01" db="EMBL/GenBank/DDBJ databases">
        <title>First insights into the biology of 'candidatus Vampirococcus archaeovorus'.</title>
        <authorList>
            <person name="Kizina J."/>
            <person name="Jordan S."/>
            <person name="Stueber K."/>
            <person name="Reinhardt R."/>
            <person name="Harder J."/>
        </authorList>
    </citation>
    <scope>NUCLEOTIDE SEQUENCE [LARGE SCALE GENOMIC DNA]</scope>
    <source>
        <strain evidence="1 2">LiM</strain>
    </source>
</reference>
<evidence type="ECO:0000313" key="2">
    <source>
        <dbReference type="Proteomes" id="UP000287243"/>
    </source>
</evidence>
<dbReference type="AlphaFoldDB" id="A0A410P2M6"/>